<sequence length="147" mass="16801">MSNGSFLTEVLMIRNPIHKKKIMVKALDTILFGPPRRPSLLTTEASLVTASFSLMTVAVLGFSHWVYCTFYKNNLDDHENSYSTTENALKDFQSRLDDLERLQFALNDCDQDAPNTASLNTANKQVSEECVHWTRLSFRMNYEIVLC</sequence>
<feature type="coiled-coil region" evidence="1">
    <location>
        <begin position="75"/>
        <end position="102"/>
    </location>
</feature>
<keyword evidence="4" id="KW-1185">Reference proteome</keyword>
<reference evidence="3" key="1">
    <citation type="submission" date="2019-03" db="EMBL/GenBank/DDBJ databases">
        <title>Improved annotation for the trematode Fasciola hepatica.</title>
        <authorList>
            <person name="Choi Y.-J."/>
            <person name="Martin J."/>
            <person name="Mitreva M."/>
        </authorList>
    </citation>
    <scope>NUCLEOTIDE SEQUENCE [LARGE SCALE GENOMIC DNA]</scope>
</reference>
<feature type="transmembrane region" description="Helical" evidence="2">
    <location>
        <begin position="45"/>
        <end position="67"/>
    </location>
</feature>
<protein>
    <submittedName>
        <fullName evidence="3">Stromal interaction molecule</fullName>
    </submittedName>
</protein>
<dbReference type="AlphaFoldDB" id="A0A4E0RQY6"/>
<dbReference type="Proteomes" id="UP000230066">
    <property type="component" value="Unassembled WGS sequence"/>
</dbReference>
<evidence type="ECO:0000313" key="4">
    <source>
        <dbReference type="Proteomes" id="UP000230066"/>
    </source>
</evidence>
<dbReference type="EMBL" id="JXXN02007004">
    <property type="protein sequence ID" value="THD19222.1"/>
    <property type="molecule type" value="Genomic_DNA"/>
</dbReference>
<dbReference type="Gene3D" id="1.10.150.50">
    <property type="entry name" value="Transcription Factor, Ets-1"/>
    <property type="match status" value="1"/>
</dbReference>
<organism evidence="3 4">
    <name type="scientific">Fasciola hepatica</name>
    <name type="common">Liver fluke</name>
    <dbReference type="NCBI Taxonomy" id="6192"/>
    <lineage>
        <taxon>Eukaryota</taxon>
        <taxon>Metazoa</taxon>
        <taxon>Spiralia</taxon>
        <taxon>Lophotrochozoa</taxon>
        <taxon>Platyhelminthes</taxon>
        <taxon>Trematoda</taxon>
        <taxon>Digenea</taxon>
        <taxon>Plagiorchiida</taxon>
        <taxon>Echinostomata</taxon>
        <taxon>Echinostomatoidea</taxon>
        <taxon>Fasciolidae</taxon>
        <taxon>Fasciola</taxon>
    </lineage>
</organism>
<comment type="caution">
    <text evidence="3">The sequence shown here is derived from an EMBL/GenBank/DDBJ whole genome shotgun (WGS) entry which is preliminary data.</text>
</comment>
<name>A0A4E0RQY6_FASHE</name>
<keyword evidence="2" id="KW-0472">Membrane</keyword>
<evidence type="ECO:0000256" key="1">
    <source>
        <dbReference type="SAM" id="Coils"/>
    </source>
</evidence>
<evidence type="ECO:0000313" key="3">
    <source>
        <dbReference type="EMBL" id="THD19222.1"/>
    </source>
</evidence>
<keyword evidence="2" id="KW-0812">Transmembrane</keyword>
<proteinExistence type="predicted"/>
<dbReference type="InterPro" id="IPR013761">
    <property type="entry name" value="SAM/pointed_sf"/>
</dbReference>
<gene>
    <name evidence="3" type="ORF">D915_010095</name>
</gene>
<keyword evidence="1" id="KW-0175">Coiled coil</keyword>
<accession>A0A4E0RQY6</accession>
<keyword evidence="2" id="KW-1133">Transmembrane helix</keyword>
<evidence type="ECO:0000256" key="2">
    <source>
        <dbReference type="SAM" id="Phobius"/>
    </source>
</evidence>